<organism evidence="1 2">
    <name type="scientific">Aspergillus transmontanensis</name>
    <dbReference type="NCBI Taxonomy" id="1034304"/>
    <lineage>
        <taxon>Eukaryota</taxon>
        <taxon>Fungi</taxon>
        <taxon>Dikarya</taxon>
        <taxon>Ascomycota</taxon>
        <taxon>Pezizomycotina</taxon>
        <taxon>Eurotiomycetes</taxon>
        <taxon>Eurotiomycetidae</taxon>
        <taxon>Eurotiales</taxon>
        <taxon>Aspergillaceae</taxon>
        <taxon>Aspergillus</taxon>
        <taxon>Aspergillus subgen. Circumdati</taxon>
    </lineage>
</organism>
<proteinExistence type="predicted"/>
<reference evidence="2" key="1">
    <citation type="submission" date="2019-04" db="EMBL/GenBank/DDBJ databases">
        <title>Friends and foes A comparative genomics studyof 23 Aspergillus species from section Flavi.</title>
        <authorList>
            <consortium name="DOE Joint Genome Institute"/>
            <person name="Kjaerbolling I."/>
            <person name="Vesth T."/>
            <person name="Frisvad J.C."/>
            <person name="Nybo J.L."/>
            <person name="Theobald S."/>
            <person name="Kildgaard S."/>
            <person name="Isbrandt T."/>
            <person name="Kuo A."/>
            <person name="Sato A."/>
            <person name="Lyhne E.K."/>
            <person name="Kogle M.E."/>
            <person name="Wiebenga A."/>
            <person name="Kun R.S."/>
            <person name="Lubbers R.J."/>
            <person name="Makela M.R."/>
            <person name="Barry K."/>
            <person name="Chovatia M."/>
            <person name="Clum A."/>
            <person name="Daum C."/>
            <person name="Haridas S."/>
            <person name="He G."/>
            <person name="LaButti K."/>
            <person name="Lipzen A."/>
            <person name="Mondo S."/>
            <person name="Riley R."/>
            <person name="Salamov A."/>
            <person name="Simmons B.A."/>
            <person name="Magnuson J.K."/>
            <person name="Henrissat B."/>
            <person name="Mortensen U.H."/>
            <person name="Larsen T.O."/>
            <person name="Devries R.P."/>
            <person name="Grigoriev I.V."/>
            <person name="Machida M."/>
            <person name="Baker S.E."/>
            <person name="Andersen M.R."/>
        </authorList>
    </citation>
    <scope>NUCLEOTIDE SEQUENCE [LARGE SCALE GENOMIC DNA]</scope>
    <source>
        <strain evidence="2">CBS 130015</strain>
    </source>
</reference>
<keyword evidence="2" id="KW-1185">Reference proteome</keyword>
<protein>
    <submittedName>
        <fullName evidence="1">Uncharacterized protein</fullName>
    </submittedName>
</protein>
<dbReference type="EMBL" id="ML738324">
    <property type="protein sequence ID" value="KAE8313638.1"/>
    <property type="molecule type" value="Genomic_DNA"/>
</dbReference>
<name>A0A5N6VZA4_9EURO</name>
<evidence type="ECO:0000313" key="1">
    <source>
        <dbReference type="EMBL" id="KAE8313638.1"/>
    </source>
</evidence>
<gene>
    <name evidence="1" type="ORF">BDV41DRAFT_536433</name>
</gene>
<evidence type="ECO:0000313" key="2">
    <source>
        <dbReference type="Proteomes" id="UP000325433"/>
    </source>
</evidence>
<dbReference type="AlphaFoldDB" id="A0A5N6VZA4"/>
<dbReference type="Proteomes" id="UP000325433">
    <property type="component" value="Unassembled WGS sequence"/>
</dbReference>
<sequence>MARNLRRLTNKDLVKHTEKHRRNAVYKTVHLTLASIQFIMAKILRLDNLQLFLHSAKKAEIARTYQNN</sequence>
<accession>A0A5N6VZA4</accession>